<evidence type="ECO:0000313" key="2">
    <source>
        <dbReference type="Proteomes" id="UP000594749"/>
    </source>
</evidence>
<dbReference type="Proteomes" id="UP000594749">
    <property type="component" value="Chromosome"/>
</dbReference>
<protein>
    <submittedName>
        <fullName evidence="1">DUF4878 domain-containing protein</fullName>
    </submittedName>
</protein>
<dbReference type="Gene3D" id="3.10.450.50">
    <property type="match status" value="1"/>
</dbReference>
<keyword evidence="2" id="KW-1185">Reference proteome</keyword>
<dbReference type="RefSeq" id="WP_152534280.1">
    <property type="nucleotide sequence ID" value="NZ_CP053842.1"/>
</dbReference>
<gene>
    <name evidence="1" type="ORF">IMC76_05760</name>
</gene>
<dbReference type="EMBL" id="CP063078">
    <property type="protein sequence ID" value="QOQ86728.1"/>
    <property type="molecule type" value="Genomic_DNA"/>
</dbReference>
<sequence length="58" mass="6903">MGKKQGGVKNITLSDSFKLPNHKLHFKFEIEYKNSLKDKDEIELVKDKDSWKVFYFIP</sequence>
<name>A0A7M1LDV4_9BACT</name>
<evidence type="ECO:0000313" key="1">
    <source>
        <dbReference type="EMBL" id="QOQ86728.1"/>
    </source>
</evidence>
<organism evidence="1 2">
    <name type="scientific">Campylobacter corcagiensis</name>
    <dbReference type="NCBI Taxonomy" id="1448857"/>
    <lineage>
        <taxon>Bacteria</taxon>
        <taxon>Pseudomonadati</taxon>
        <taxon>Campylobacterota</taxon>
        <taxon>Epsilonproteobacteria</taxon>
        <taxon>Campylobacterales</taxon>
        <taxon>Campylobacteraceae</taxon>
        <taxon>Campylobacter</taxon>
    </lineage>
</organism>
<proteinExistence type="predicted"/>
<reference evidence="1 2" key="1">
    <citation type="submission" date="2020-10" db="EMBL/GenBank/DDBJ databases">
        <title>Campylobacter and Helicobacter PacBio genomes.</title>
        <authorList>
            <person name="Lane C."/>
        </authorList>
    </citation>
    <scope>NUCLEOTIDE SEQUENCE [LARGE SCALE GENOMIC DNA]</scope>
    <source>
        <strain evidence="1 2">2016D-0077</strain>
    </source>
</reference>
<accession>A0A7M1LDV4</accession>
<dbReference type="AlphaFoldDB" id="A0A7M1LDV4"/>